<reference evidence="2 3" key="1">
    <citation type="submission" date="2017-08" db="EMBL/GenBank/DDBJ databases">
        <title>Burning lignite coal seam in the remote Altai Mountains harbors a hydrogen-driven thermophilic microbial community.</title>
        <authorList>
            <person name="Kadnikov V.V."/>
            <person name="Mardanov A.V."/>
            <person name="Ivasenko D."/>
            <person name="Beletsky A.V."/>
            <person name="Karnachuk O.V."/>
            <person name="Ravin N.V."/>
        </authorList>
    </citation>
    <scope>NUCLEOTIDE SEQUENCE [LARGE SCALE GENOMIC DNA]</scope>
    <source>
        <strain evidence="2">AL31</strain>
    </source>
</reference>
<dbReference type="Pfam" id="PF09580">
    <property type="entry name" value="Spore_YhcN_YlaJ"/>
    <property type="match status" value="1"/>
</dbReference>
<feature type="region of interest" description="Disordered" evidence="1">
    <location>
        <begin position="31"/>
        <end position="64"/>
    </location>
</feature>
<dbReference type="EMBL" id="PEBW01000003">
    <property type="protein sequence ID" value="PTQ52168.1"/>
    <property type="molecule type" value="Genomic_DNA"/>
</dbReference>
<accession>A0A2T5G7N7</accession>
<feature type="region of interest" description="Disordered" evidence="1">
    <location>
        <begin position="169"/>
        <end position="195"/>
    </location>
</feature>
<evidence type="ECO:0000313" key="3">
    <source>
        <dbReference type="Proteomes" id="UP000244016"/>
    </source>
</evidence>
<feature type="compositionally biased region" description="Pro residues" evidence="1">
    <location>
        <begin position="173"/>
        <end position="187"/>
    </location>
</feature>
<sequence>MKRVLLAVGIVALLFGLLWAKESGHIWASGQARDSASSPSPTGGPPNVGVGQGGRPPEAVTDAKTAREVSDRLVSLALRDPYVTRAAAVVAGDYAVVAIEVPAHLDASQVNTTKYAVAETLRQDPYGAKAVVVADPDLYGRIEELSRAAREGRPFQAVLDELADIVARISPQPSRPELPKTPAPQAPEAPSSSRR</sequence>
<dbReference type="AlphaFoldDB" id="A0A2T5G7N7"/>
<organism evidence="2 3">
    <name type="scientific">Brockia lithotrophica</name>
    <dbReference type="NCBI Taxonomy" id="933949"/>
    <lineage>
        <taxon>Bacteria</taxon>
        <taxon>Bacillati</taxon>
        <taxon>Bacillota</taxon>
        <taxon>Bacilli</taxon>
        <taxon>Bacillales</taxon>
        <taxon>Bacillales Family X. Incertae Sedis</taxon>
        <taxon>Brockia</taxon>
    </lineage>
</organism>
<name>A0A2T5G7N7_9BACL</name>
<dbReference type="Proteomes" id="UP000244016">
    <property type="component" value="Unassembled WGS sequence"/>
</dbReference>
<feature type="compositionally biased region" description="Low complexity" evidence="1">
    <location>
        <begin position="35"/>
        <end position="49"/>
    </location>
</feature>
<comment type="caution">
    <text evidence="2">The sequence shown here is derived from an EMBL/GenBank/DDBJ whole genome shotgun (WGS) entry which is preliminary data.</text>
</comment>
<protein>
    <submittedName>
        <fullName evidence="2">Putative lipoprotein</fullName>
    </submittedName>
</protein>
<evidence type="ECO:0000256" key="1">
    <source>
        <dbReference type="SAM" id="MobiDB-lite"/>
    </source>
</evidence>
<keyword evidence="2" id="KW-0449">Lipoprotein</keyword>
<gene>
    <name evidence="2" type="ORF">BLITH_1135</name>
</gene>
<evidence type="ECO:0000313" key="2">
    <source>
        <dbReference type="EMBL" id="PTQ52168.1"/>
    </source>
</evidence>
<proteinExistence type="predicted"/>
<dbReference type="InterPro" id="IPR019076">
    <property type="entry name" value="Spore_lipoprot_YhcN/YlaJ-like"/>
</dbReference>